<reference evidence="1" key="1">
    <citation type="journal article" date="2022" name="IScience">
        <title>Evolution of zygomycete secretomes and the origins of terrestrial fungal ecologies.</title>
        <authorList>
            <person name="Chang Y."/>
            <person name="Wang Y."/>
            <person name="Mondo S."/>
            <person name="Ahrendt S."/>
            <person name="Andreopoulos W."/>
            <person name="Barry K."/>
            <person name="Beard J."/>
            <person name="Benny G.L."/>
            <person name="Blankenship S."/>
            <person name="Bonito G."/>
            <person name="Cuomo C."/>
            <person name="Desiro A."/>
            <person name="Gervers K.A."/>
            <person name="Hundley H."/>
            <person name="Kuo A."/>
            <person name="LaButti K."/>
            <person name="Lang B.F."/>
            <person name="Lipzen A."/>
            <person name="O'Donnell K."/>
            <person name="Pangilinan J."/>
            <person name="Reynolds N."/>
            <person name="Sandor L."/>
            <person name="Smith M.E."/>
            <person name="Tsang A."/>
            <person name="Grigoriev I.V."/>
            <person name="Stajich J.E."/>
            <person name="Spatafora J.W."/>
        </authorList>
    </citation>
    <scope>NUCLEOTIDE SEQUENCE</scope>
    <source>
        <strain evidence="1">RSA 2281</strain>
    </source>
</reference>
<comment type="caution">
    <text evidence="1">The sequence shown here is derived from an EMBL/GenBank/DDBJ whole genome shotgun (WGS) entry which is preliminary data.</text>
</comment>
<proteinExistence type="predicted"/>
<keyword evidence="2" id="KW-1185">Reference proteome</keyword>
<protein>
    <submittedName>
        <fullName evidence="1">Uncharacterized protein</fullName>
    </submittedName>
</protein>
<accession>A0AAD5P806</accession>
<dbReference type="AlphaFoldDB" id="A0AAD5P806"/>
<name>A0AAD5P806_9FUNG</name>
<organism evidence="1 2">
    <name type="scientific">Phascolomyces articulosus</name>
    <dbReference type="NCBI Taxonomy" id="60185"/>
    <lineage>
        <taxon>Eukaryota</taxon>
        <taxon>Fungi</taxon>
        <taxon>Fungi incertae sedis</taxon>
        <taxon>Mucoromycota</taxon>
        <taxon>Mucoromycotina</taxon>
        <taxon>Mucoromycetes</taxon>
        <taxon>Mucorales</taxon>
        <taxon>Lichtheimiaceae</taxon>
        <taxon>Phascolomyces</taxon>
    </lineage>
</organism>
<evidence type="ECO:0000313" key="1">
    <source>
        <dbReference type="EMBL" id="KAI9246515.1"/>
    </source>
</evidence>
<reference evidence="1" key="2">
    <citation type="submission" date="2023-02" db="EMBL/GenBank/DDBJ databases">
        <authorList>
            <consortium name="DOE Joint Genome Institute"/>
            <person name="Mondo S.J."/>
            <person name="Chang Y."/>
            <person name="Wang Y."/>
            <person name="Ahrendt S."/>
            <person name="Andreopoulos W."/>
            <person name="Barry K."/>
            <person name="Beard J."/>
            <person name="Benny G.L."/>
            <person name="Blankenship S."/>
            <person name="Bonito G."/>
            <person name="Cuomo C."/>
            <person name="Desiro A."/>
            <person name="Gervers K.A."/>
            <person name="Hundley H."/>
            <person name="Kuo A."/>
            <person name="LaButti K."/>
            <person name="Lang B.F."/>
            <person name="Lipzen A."/>
            <person name="O'Donnell K."/>
            <person name="Pangilinan J."/>
            <person name="Reynolds N."/>
            <person name="Sandor L."/>
            <person name="Smith M.W."/>
            <person name="Tsang A."/>
            <person name="Grigoriev I.V."/>
            <person name="Stajich J.E."/>
            <person name="Spatafora J.W."/>
        </authorList>
    </citation>
    <scope>NUCLEOTIDE SEQUENCE</scope>
    <source>
        <strain evidence="1">RSA 2281</strain>
    </source>
</reference>
<dbReference type="Proteomes" id="UP001209540">
    <property type="component" value="Unassembled WGS sequence"/>
</dbReference>
<sequence length="105" mass="12560">MAKLMEQYRNRDFVGELEDFLSKQVYEWAVNSREDLTQKKEEYGRLLEEKKQIKRDLKDAWPKVAVYNGPTTIIGFPIRTEELELNQNRTVKVGTVPYKCEKYKR</sequence>
<gene>
    <name evidence="1" type="ORF">BDA99DRAFT_543306</name>
</gene>
<dbReference type="EMBL" id="JAIXMP010000046">
    <property type="protein sequence ID" value="KAI9246515.1"/>
    <property type="molecule type" value="Genomic_DNA"/>
</dbReference>
<evidence type="ECO:0000313" key="2">
    <source>
        <dbReference type="Proteomes" id="UP001209540"/>
    </source>
</evidence>